<feature type="domain" description="Pyrrolo-quinoline quinone repeat" evidence="1">
    <location>
        <begin position="564"/>
        <end position="676"/>
    </location>
</feature>
<dbReference type="InterPro" id="IPR015943">
    <property type="entry name" value="WD40/YVTN_repeat-like_dom_sf"/>
</dbReference>
<protein>
    <submittedName>
        <fullName evidence="2">PQQ-binding-like beta-propeller repeat protein</fullName>
    </submittedName>
</protein>
<dbReference type="PANTHER" id="PTHR34512">
    <property type="entry name" value="CELL SURFACE PROTEIN"/>
    <property type="match status" value="1"/>
</dbReference>
<feature type="domain" description="Pyrrolo-quinoline quinone repeat" evidence="1">
    <location>
        <begin position="394"/>
        <end position="516"/>
    </location>
</feature>
<dbReference type="Pfam" id="PF13360">
    <property type="entry name" value="PQQ_2"/>
    <property type="match status" value="4"/>
</dbReference>
<dbReference type="Proteomes" id="UP001147653">
    <property type="component" value="Unassembled WGS sequence"/>
</dbReference>
<reference evidence="2" key="1">
    <citation type="submission" date="2022-10" db="EMBL/GenBank/DDBJ databases">
        <title>The WGS of Solirubrobacter phytolaccae KCTC 29190.</title>
        <authorList>
            <person name="Jiang Z."/>
        </authorList>
    </citation>
    <scope>NUCLEOTIDE SEQUENCE</scope>
    <source>
        <strain evidence="2">KCTC 29190</strain>
    </source>
</reference>
<evidence type="ECO:0000259" key="1">
    <source>
        <dbReference type="Pfam" id="PF13360"/>
    </source>
</evidence>
<dbReference type="InterPro" id="IPR011047">
    <property type="entry name" value="Quinoprotein_ADH-like_sf"/>
</dbReference>
<evidence type="ECO:0000313" key="3">
    <source>
        <dbReference type="Proteomes" id="UP001147653"/>
    </source>
</evidence>
<sequence>MSGTAPTPPLATAWTKPLDSYPSAPVIADGRVFVVTIYGVLHALDLRNGAVLWKKGIGTRGGKVAYDRGRVYATDEYGLLYAIDAASGLTLWTATLSSPVPHDGRVYGPYGLVLDGATGERLNPPSVSPSLAAIPAVDGDRIYYACQGASALVRSTSAFAWKTYDDLDCSSDSPPAVLHAGRLYATQARGTSNVATVYDAATGAGVGTFAPKSTPAFAGNTGLFVENGVLQARDATTYAARWSFTGGADNVFQTPALIAGNDVYYADAERVHVLDLNTGAARSSISTPDRVMKGMAIAQGTLVLSTGSGVTAIRGVSAPTQPGPADSTPAPVDLGPPAPLPGASTHAHVNAAHTAAINLSDPAPPLKRRWRVWIDARQAIVADGRVFAIGPIAARLNPTTGATLWTYPGKVKHAAYDRGRLFVTTEEEGLVALDPETGAKLWSVNRGTGAPVAADGELYQGGSYSVTRIDPATGAEVWRYLGDSMYGSTNRRTVSLDGPYVYPGGICATLSRATGQPVKTLRGCPASEHPFAPVSGGHMFESGFGQAGVHDFDVERGVLVNRVGSIAPPAVIGNLLVTSLVGGLNAYEFPSWTPRWKYRERGEDTIAVPPLIVGRHVYFSTSMGELRGLDVQTGQQVWSDSLGENLTHYSTQVGVSMGVGDGLLIVPTGSRLTAYESAA</sequence>
<gene>
    <name evidence="2" type="ORF">OJ997_15555</name>
</gene>
<dbReference type="SUPFAM" id="SSF50998">
    <property type="entry name" value="Quinoprotein alcohol dehydrogenase-like"/>
    <property type="match status" value="2"/>
</dbReference>
<dbReference type="InterPro" id="IPR002372">
    <property type="entry name" value="PQQ_rpt_dom"/>
</dbReference>
<dbReference type="PANTHER" id="PTHR34512:SF30">
    <property type="entry name" value="OUTER MEMBRANE PROTEIN ASSEMBLY FACTOR BAMB"/>
    <property type="match status" value="1"/>
</dbReference>
<dbReference type="AlphaFoldDB" id="A0A9X3N851"/>
<feature type="domain" description="Pyrrolo-quinoline quinone repeat" evidence="1">
    <location>
        <begin position="39"/>
        <end position="120"/>
    </location>
</feature>
<comment type="caution">
    <text evidence="2">The sequence shown here is derived from an EMBL/GenBank/DDBJ whole genome shotgun (WGS) entry which is preliminary data.</text>
</comment>
<accession>A0A9X3N851</accession>
<keyword evidence="3" id="KW-1185">Reference proteome</keyword>
<organism evidence="2 3">
    <name type="scientific">Solirubrobacter phytolaccae</name>
    <dbReference type="NCBI Taxonomy" id="1404360"/>
    <lineage>
        <taxon>Bacteria</taxon>
        <taxon>Bacillati</taxon>
        <taxon>Actinomycetota</taxon>
        <taxon>Thermoleophilia</taxon>
        <taxon>Solirubrobacterales</taxon>
        <taxon>Solirubrobacteraceae</taxon>
        <taxon>Solirubrobacter</taxon>
    </lineage>
</organism>
<feature type="domain" description="Pyrrolo-quinoline quinone repeat" evidence="1">
    <location>
        <begin position="160"/>
        <end position="305"/>
    </location>
</feature>
<proteinExistence type="predicted"/>
<dbReference type="Gene3D" id="2.130.10.10">
    <property type="entry name" value="YVTN repeat-like/Quinoprotein amine dehydrogenase"/>
    <property type="match status" value="4"/>
</dbReference>
<name>A0A9X3N851_9ACTN</name>
<evidence type="ECO:0000313" key="2">
    <source>
        <dbReference type="EMBL" id="MDA0181720.1"/>
    </source>
</evidence>
<dbReference type="RefSeq" id="WP_270026068.1">
    <property type="nucleotide sequence ID" value="NZ_JAPDDP010000025.1"/>
</dbReference>
<dbReference type="InterPro" id="IPR018391">
    <property type="entry name" value="PQQ_b-propeller_rpt"/>
</dbReference>
<dbReference type="EMBL" id="JAPDDP010000025">
    <property type="protein sequence ID" value="MDA0181720.1"/>
    <property type="molecule type" value="Genomic_DNA"/>
</dbReference>
<dbReference type="SMART" id="SM00564">
    <property type="entry name" value="PQQ"/>
    <property type="match status" value="7"/>
</dbReference>